<keyword evidence="2" id="KW-1133">Transmembrane helix</keyword>
<accession>A0A9N9L3W3</accession>
<dbReference type="InterPro" id="IPR046529">
    <property type="entry name" value="DUF6594"/>
</dbReference>
<keyword evidence="2" id="KW-0472">Membrane</keyword>
<evidence type="ECO:0000259" key="3">
    <source>
        <dbReference type="Pfam" id="PF20237"/>
    </source>
</evidence>
<gene>
    <name evidence="4" type="ORF">HYFRA_00003936</name>
</gene>
<feature type="compositionally biased region" description="Polar residues" evidence="1">
    <location>
        <begin position="65"/>
        <end position="79"/>
    </location>
</feature>
<feature type="domain" description="DUF6594" evidence="3">
    <location>
        <begin position="136"/>
        <end position="396"/>
    </location>
</feature>
<dbReference type="EMBL" id="CAJVRL010000070">
    <property type="protein sequence ID" value="CAG8956547.1"/>
    <property type="molecule type" value="Genomic_DNA"/>
</dbReference>
<dbReference type="PANTHER" id="PTHR34502">
    <property type="entry name" value="DUF6594 DOMAIN-CONTAINING PROTEIN-RELATED"/>
    <property type="match status" value="1"/>
</dbReference>
<dbReference type="Proteomes" id="UP000696280">
    <property type="component" value="Unassembled WGS sequence"/>
</dbReference>
<comment type="caution">
    <text evidence="4">The sequence shown here is derived from an EMBL/GenBank/DDBJ whole genome shotgun (WGS) entry which is preliminary data.</text>
</comment>
<proteinExistence type="predicted"/>
<reference evidence="4" key="1">
    <citation type="submission" date="2021-07" db="EMBL/GenBank/DDBJ databases">
        <authorList>
            <person name="Durling M."/>
        </authorList>
    </citation>
    <scope>NUCLEOTIDE SEQUENCE</scope>
</reference>
<evidence type="ECO:0000313" key="4">
    <source>
        <dbReference type="EMBL" id="CAG8956547.1"/>
    </source>
</evidence>
<feature type="transmembrane region" description="Helical" evidence="2">
    <location>
        <begin position="383"/>
        <end position="403"/>
    </location>
</feature>
<sequence>MAAPQDEFSIARGSLELDLLNQGRSCVPIANNSVNRLDLEQGSIEMTTIRQRNQGINPSLPATGPQETASIPSQSQNRAPTFSERARRCFFSNSLFGGSSPEEIRAATKLAEERTKADLEYEGLEYEKIDSFPAGYPSLAAFMNSDESFIIFRRFGRLSTRLLLHLQTELVLLQKKLDALDNRDNADPIMHWRLRGGTDFKGYDEEHLELLEDIRKAYLNYAEVLEKDVALRRLDKATTRDHRSLFNWVRTMNPFCGDLDKAEFITRFEDFVSLSQQSQSTRRFEDLIQRLLGDGPPSLLKSILQDRKVRKKTNEPMVTIYSPARLAFVAKCLSSFLVAVILLIPVYLLFLIEMSRAMMAVVTSVFVLAFVVIMSAVTDAQVHEIFVGAAAYGAVLLVFLDSINNQTSVCRD</sequence>
<evidence type="ECO:0000256" key="1">
    <source>
        <dbReference type="SAM" id="MobiDB-lite"/>
    </source>
</evidence>
<protein>
    <recommendedName>
        <fullName evidence="3">DUF6594 domain-containing protein</fullName>
    </recommendedName>
</protein>
<dbReference type="AlphaFoldDB" id="A0A9N9L3W3"/>
<dbReference type="PANTHER" id="PTHR34502:SF3">
    <property type="entry name" value="DUF6594 DOMAIN-CONTAINING PROTEIN"/>
    <property type="match status" value="1"/>
</dbReference>
<organism evidence="4 5">
    <name type="scientific">Hymenoscyphus fraxineus</name>
    <dbReference type="NCBI Taxonomy" id="746836"/>
    <lineage>
        <taxon>Eukaryota</taxon>
        <taxon>Fungi</taxon>
        <taxon>Dikarya</taxon>
        <taxon>Ascomycota</taxon>
        <taxon>Pezizomycotina</taxon>
        <taxon>Leotiomycetes</taxon>
        <taxon>Helotiales</taxon>
        <taxon>Helotiaceae</taxon>
        <taxon>Hymenoscyphus</taxon>
    </lineage>
</organism>
<dbReference type="OrthoDB" id="3533814at2759"/>
<feature type="transmembrane region" description="Helical" evidence="2">
    <location>
        <begin position="326"/>
        <end position="350"/>
    </location>
</feature>
<name>A0A9N9L3W3_9HELO</name>
<keyword evidence="5" id="KW-1185">Reference proteome</keyword>
<dbReference type="Pfam" id="PF20237">
    <property type="entry name" value="DUF6594"/>
    <property type="match status" value="1"/>
</dbReference>
<feature type="transmembrane region" description="Helical" evidence="2">
    <location>
        <begin position="357"/>
        <end position="377"/>
    </location>
</feature>
<evidence type="ECO:0000256" key="2">
    <source>
        <dbReference type="SAM" id="Phobius"/>
    </source>
</evidence>
<evidence type="ECO:0000313" key="5">
    <source>
        <dbReference type="Proteomes" id="UP000696280"/>
    </source>
</evidence>
<feature type="region of interest" description="Disordered" evidence="1">
    <location>
        <begin position="54"/>
        <end position="79"/>
    </location>
</feature>
<keyword evidence="2" id="KW-0812">Transmembrane</keyword>